<protein>
    <recommendedName>
        <fullName evidence="3">HK97 gp10 family phage protein</fullName>
    </recommendedName>
</protein>
<keyword evidence="2" id="KW-1185">Reference proteome</keyword>
<organism evidence="1 2">
    <name type="scientific">Leucobacter komagatae</name>
    <dbReference type="NCBI Taxonomy" id="55969"/>
    <lineage>
        <taxon>Bacteria</taxon>
        <taxon>Bacillati</taxon>
        <taxon>Actinomycetota</taxon>
        <taxon>Actinomycetes</taxon>
        <taxon>Micrococcales</taxon>
        <taxon>Microbacteriaceae</taxon>
        <taxon>Leucobacter</taxon>
    </lineage>
</organism>
<sequence>MLRIDTHSSRELQAVLLSIRRAEKTYQAQIRQQTKPLVQNAWEKALAEHADTLLAHRVLVDSARVSVSNQNVRLKSGGLARKLRGGARIHEISRQAEFGAPLRTIKYTATKRGKSYPVSRTSGAQFKHENRKGWVVYPAAASIIPRLAALWTQTVVRTMHEAFERKS</sequence>
<proteinExistence type="predicted"/>
<reference evidence="1 2" key="1">
    <citation type="submission" date="2019-06" db="EMBL/GenBank/DDBJ databases">
        <title>Sequencing the genomes of 1000 actinobacteria strains.</title>
        <authorList>
            <person name="Klenk H.-P."/>
        </authorList>
    </citation>
    <scope>NUCLEOTIDE SEQUENCE [LARGE SCALE GENOMIC DNA]</scope>
    <source>
        <strain evidence="1 2">DSM 8803</strain>
    </source>
</reference>
<dbReference type="Proteomes" id="UP000319094">
    <property type="component" value="Unassembled WGS sequence"/>
</dbReference>
<accession>A0A542Y7G8</accession>
<evidence type="ECO:0000313" key="2">
    <source>
        <dbReference type="Proteomes" id="UP000319094"/>
    </source>
</evidence>
<dbReference type="RefSeq" id="WP_141887251.1">
    <property type="nucleotide sequence ID" value="NZ_BAAAUY010000001.1"/>
</dbReference>
<evidence type="ECO:0008006" key="3">
    <source>
        <dbReference type="Google" id="ProtNLM"/>
    </source>
</evidence>
<gene>
    <name evidence="1" type="ORF">FB468_2059</name>
</gene>
<dbReference type="OrthoDB" id="4979053at2"/>
<evidence type="ECO:0000313" key="1">
    <source>
        <dbReference type="EMBL" id="TQL44021.1"/>
    </source>
</evidence>
<name>A0A542Y7G8_9MICO</name>
<dbReference type="AlphaFoldDB" id="A0A542Y7G8"/>
<dbReference type="EMBL" id="VFON01000001">
    <property type="protein sequence ID" value="TQL44021.1"/>
    <property type="molecule type" value="Genomic_DNA"/>
</dbReference>
<comment type="caution">
    <text evidence="1">The sequence shown here is derived from an EMBL/GenBank/DDBJ whole genome shotgun (WGS) entry which is preliminary data.</text>
</comment>